<feature type="transmembrane region" description="Helical" evidence="2">
    <location>
        <begin position="229"/>
        <end position="249"/>
    </location>
</feature>
<evidence type="ECO:0008006" key="5">
    <source>
        <dbReference type="Google" id="ProtNLM"/>
    </source>
</evidence>
<accession>A0ABP5NR27</accession>
<evidence type="ECO:0000313" key="4">
    <source>
        <dbReference type="Proteomes" id="UP001500432"/>
    </source>
</evidence>
<organism evidence="3 4">
    <name type="scientific">Sinomonas flava</name>
    <dbReference type="NCBI Taxonomy" id="496857"/>
    <lineage>
        <taxon>Bacteria</taxon>
        <taxon>Bacillati</taxon>
        <taxon>Actinomycetota</taxon>
        <taxon>Actinomycetes</taxon>
        <taxon>Micrococcales</taxon>
        <taxon>Micrococcaceae</taxon>
        <taxon>Sinomonas</taxon>
    </lineage>
</organism>
<keyword evidence="2" id="KW-0472">Membrane</keyword>
<feature type="transmembrane region" description="Helical" evidence="2">
    <location>
        <begin position="255"/>
        <end position="275"/>
    </location>
</feature>
<evidence type="ECO:0000313" key="3">
    <source>
        <dbReference type="EMBL" id="GAA2201847.1"/>
    </source>
</evidence>
<dbReference type="Proteomes" id="UP001500432">
    <property type="component" value="Unassembled WGS sequence"/>
</dbReference>
<feature type="region of interest" description="Disordered" evidence="1">
    <location>
        <begin position="100"/>
        <end position="132"/>
    </location>
</feature>
<sequence>MSGDWGASAAVAIGLFGGAVLAQHRAGAARLRKPLWSVDGAVGRAARRRWGVPSSVATGRAPWRGPGHASPAEELQSVAILVAQLSALLRAGRSPVQMWHQAAASHARPGSSEERGARAGRSASGGATDPEGADGLAGEAAFVLSAAARAAQLGRPVGDAIRSAAAARRRGSRGSAVWEGPWTSVAACIETAEASGSPLAGVLDRLAALLEADADAAAARAVALAGPRATAQVLSVLPVAGLGLGFLMGVDPVGVLLSTPVGAACLSLGAILTLAGRWWSARLVRSASEAR</sequence>
<dbReference type="RefSeq" id="WP_344300360.1">
    <property type="nucleotide sequence ID" value="NZ_BAAAQW010000008.1"/>
</dbReference>
<keyword evidence="2" id="KW-1133">Transmembrane helix</keyword>
<dbReference type="PANTHER" id="PTHR35007:SF4">
    <property type="entry name" value="CONSERVED TRANSMEMBRANE PROTEIN-RELATED"/>
    <property type="match status" value="1"/>
</dbReference>
<comment type="caution">
    <text evidence="3">The sequence shown here is derived from an EMBL/GenBank/DDBJ whole genome shotgun (WGS) entry which is preliminary data.</text>
</comment>
<protein>
    <recommendedName>
        <fullName evidence="5">Tight adherence protein B</fullName>
    </recommendedName>
</protein>
<keyword evidence="2" id="KW-0812">Transmembrane</keyword>
<gene>
    <name evidence="3" type="ORF">GCM10009849_27880</name>
</gene>
<dbReference type="PANTHER" id="PTHR35007">
    <property type="entry name" value="INTEGRAL MEMBRANE PROTEIN-RELATED"/>
    <property type="match status" value="1"/>
</dbReference>
<reference evidence="4" key="1">
    <citation type="journal article" date="2019" name="Int. J. Syst. Evol. Microbiol.">
        <title>The Global Catalogue of Microorganisms (GCM) 10K type strain sequencing project: providing services to taxonomists for standard genome sequencing and annotation.</title>
        <authorList>
            <consortium name="The Broad Institute Genomics Platform"/>
            <consortium name="The Broad Institute Genome Sequencing Center for Infectious Disease"/>
            <person name="Wu L."/>
            <person name="Ma J."/>
        </authorList>
    </citation>
    <scope>NUCLEOTIDE SEQUENCE [LARGE SCALE GENOMIC DNA]</scope>
    <source>
        <strain evidence="4">JCM 16034</strain>
    </source>
</reference>
<name>A0ABP5NR27_9MICC</name>
<evidence type="ECO:0000256" key="2">
    <source>
        <dbReference type="SAM" id="Phobius"/>
    </source>
</evidence>
<feature type="transmembrane region" description="Helical" evidence="2">
    <location>
        <begin position="6"/>
        <end position="23"/>
    </location>
</feature>
<proteinExistence type="predicted"/>
<keyword evidence="4" id="KW-1185">Reference proteome</keyword>
<dbReference type="EMBL" id="BAAAQW010000008">
    <property type="protein sequence ID" value="GAA2201847.1"/>
    <property type="molecule type" value="Genomic_DNA"/>
</dbReference>
<evidence type="ECO:0000256" key="1">
    <source>
        <dbReference type="SAM" id="MobiDB-lite"/>
    </source>
</evidence>